<organism evidence="1 2">
    <name type="scientific">Thermothielavioides terrestris</name>
    <dbReference type="NCBI Taxonomy" id="2587410"/>
    <lineage>
        <taxon>Eukaryota</taxon>
        <taxon>Fungi</taxon>
        <taxon>Dikarya</taxon>
        <taxon>Ascomycota</taxon>
        <taxon>Pezizomycotina</taxon>
        <taxon>Sordariomycetes</taxon>
        <taxon>Sordariomycetidae</taxon>
        <taxon>Sordariales</taxon>
        <taxon>Chaetomiaceae</taxon>
        <taxon>Thermothielavioides</taxon>
    </lineage>
</organism>
<dbReference type="SUPFAM" id="SSF54427">
    <property type="entry name" value="NTF2-like"/>
    <property type="match status" value="1"/>
</dbReference>
<dbReference type="InterPro" id="IPR032710">
    <property type="entry name" value="NTF2-like_dom_sf"/>
</dbReference>
<proteinExistence type="predicted"/>
<accession>A0A3S4AV26</accession>
<dbReference type="Proteomes" id="UP000289323">
    <property type="component" value="Unassembled WGS sequence"/>
</dbReference>
<gene>
    <name evidence="1" type="ORF">TT172_LOCUS9115</name>
</gene>
<protein>
    <submittedName>
        <fullName evidence="1">4a813086-347b-41eb-9ab3-be981dbc1c2c</fullName>
    </submittedName>
</protein>
<evidence type="ECO:0000313" key="2">
    <source>
        <dbReference type="Proteomes" id="UP000289323"/>
    </source>
</evidence>
<sequence length="160" mass="17647">MASSAEETLRATMEKTLRKFLDGYVDASTHQDATLVSTTLTAECKRKLAPDSVMVALGAPPGPALSVKEYEHIYSQSLPVARSVSVDVTHLSVDTGSKTGAARTVYVNRYIDGEEIVLDMAWFVSFAEDGEKVSDILQYVDGLEFVKWEARARELLEKQK</sequence>
<dbReference type="AlphaFoldDB" id="A0A3S4AV26"/>
<evidence type="ECO:0000313" key="1">
    <source>
        <dbReference type="EMBL" id="SPQ26696.1"/>
    </source>
</evidence>
<name>A0A3S4AV26_9PEZI</name>
<dbReference type="EMBL" id="OUUZ01000018">
    <property type="protein sequence ID" value="SPQ26696.1"/>
    <property type="molecule type" value="Genomic_DNA"/>
</dbReference>
<reference evidence="1 2" key="1">
    <citation type="submission" date="2018-04" db="EMBL/GenBank/DDBJ databases">
        <authorList>
            <person name="Huttner S."/>
            <person name="Dainat J."/>
        </authorList>
    </citation>
    <scope>NUCLEOTIDE SEQUENCE [LARGE SCALE GENOMIC DNA]</scope>
</reference>